<dbReference type="Proteomes" id="UP000059672">
    <property type="component" value="Chromosome"/>
</dbReference>
<evidence type="ECO:0000313" key="1">
    <source>
        <dbReference type="EMBL" id="AMC09919.1"/>
    </source>
</evidence>
<reference evidence="2" key="1">
    <citation type="submission" date="2015-12" db="EMBL/GenBank/DDBJ databases">
        <title>Complete genome sequence of Lutibacter profundus strain LP1.</title>
        <authorList>
            <person name="Wissuwa J."/>
            <person name="Le Moine Bauer S."/>
            <person name="Stokke R."/>
            <person name="Dahle H."/>
            <person name="Steen I.H."/>
        </authorList>
    </citation>
    <scope>NUCLEOTIDE SEQUENCE [LARGE SCALE GENOMIC DNA]</scope>
    <source>
        <strain evidence="2">LP1</strain>
    </source>
</reference>
<evidence type="ECO:0000313" key="2">
    <source>
        <dbReference type="Proteomes" id="UP000059672"/>
    </source>
</evidence>
<dbReference type="EMBL" id="CP013355">
    <property type="protein sequence ID" value="AMC09919.1"/>
    <property type="molecule type" value="Genomic_DNA"/>
</dbReference>
<name>A0A0X8G4H9_9FLAO</name>
<dbReference type="STRING" id="1622118.Lupro_01000"/>
<protein>
    <submittedName>
        <fullName evidence="1">Uncharacterized protein</fullName>
    </submittedName>
</protein>
<sequence length="184" mass="21338">MFSCANKKEKTVNEIGGNDELKTILEKKQEPQSTFYNNDKNLKTFDFNQLPLSKTSINDNLKFRIEDNLKNEVLKKDYYYNLINYSNLIENKEFKVFTVLGGYDYYTNVILLTTNIERDSLIDYKIIASVMGDADNITEISTIFLDSITFEVTNNKKRLTKNDGFKILDTSSKIYKITTNGQIK</sequence>
<keyword evidence="2" id="KW-1185">Reference proteome</keyword>
<proteinExistence type="predicted"/>
<dbReference type="KEGG" id="lut:Lupro_01000"/>
<gene>
    <name evidence="1" type="ORF">Lupro_01000</name>
</gene>
<accession>A0A0X8G4H9</accession>
<organism evidence="1 2">
    <name type="scientific">Lutibacter profundi</name>
    <dbReference type="NCBI Taxonomy" id="1622118"/>
    <lineage>
        <taxon>Bacteria</taxon>
        <taxon>Pseudomonadati</taxon>
        <taxon>Bacteroidota</taxon>
        <taxon>Flavobacteriia</taxon>
        <taxon>Flavobacteriales</taxon>
        <taxon>Flavobacteriaceae</taxon>
        <taxon>Lutibacter</taxon>
    </lineage>
</organism>
<reference evidence="1 2" key="2">
    <citation type="journal article" date="2016" name="Int. J. Syst. Evol. Microbiol.">
        <title>Lutibacter profundi sp. nov., isolated from a deep-sea hydrothermal system on the Arctic Mid-Ocean Ridge and emended description of the genus Lutibacter.</title>
        <authorList>
            <person name="Le Moine Bauer S."/>
            <person name="Roalkvam I."/>
            <person name="Steen I.H."/>
            <person name="Dahle H."/>
        </authorList>
    </citation>
    <scope>NUCLEOTIDE SEQUENCE [LARGE SCALE GENOMIC DNA]</scope>
    <source>
        <strain evidence="1 2">LP1</strain>
    </source>
</reference>
<dbReference type="AlphaFoldDB" id="A0A0X8G4H9"/>